<sequence>MMGKFSKGILFGAVVGAASGLLFAPRSGKATRQKFVDELEDWSDLKEDFTDKLDQFKESAQALQAAADTYIEPFIDGINRDVETFKFQAEPRVEQIQEQVEKIQSELPDLPIEK</sequence>
<dbReference type="PANTHER" id="PTHR35792:SF1">
    <property type="entry name" value="SLL0268 PROTEIN"/>
    <property type="match status" value="1"/>
</dbReference>
<evidence type="ECO:0000256" key="1">
    <source>
        <dbReference type="SAM" id="Coils"/>
    </source>
</evidence>
<dbReference type="STRING" id="118060.ATZ35_06890"/>
<name>A0A0U2VGX8_9ENTE</name>
<dbReference type="InterPro" id="IPR052928">
    <property type="entry name" value="Desiccation-related_membrane"/>
</dbReference>
<dbReference type="Proteomes" id="UP000067523">
    <property type="component" value="Chromosome"/>
</dbReference>
<keyword evidence="3" id="KW-1185">Reference proteome</keyword>
<dbReference type="PANTHER" id="PTHR35792">
    <property type="entry name" value="GENERAL STRESS PROTEIN"/>
    <property type="match status" value="1"/>
</dbReference>
<organism evidence="2 3">
    <name type="scientific">Enterococcus rotai</name>
    <dbReference type="NCBI Taxonomy" id="118060"/>
    <lineage>
        <taxon>Bacteria</taxon>
        <taxon>Bacillati</taxon>
        <taxon>Bacillota</taxon>
        <taxon>Bacilli</taxon>
        <taxon>Lactobacillales</taxon>
        <taxon>Enterococcaceae</taxon>
        <taxon>Enterococcus</taxon>
    </lineage>
</organism>
<dbReference type="EMBL" id="CP013655">
    <property type="protein sequence ID" value="ALS36892.1"/>
    <property type="molecule type" value="Genomic_DNA"/>
</dbReference>
<feature type="coiled-coil region" evidence="1">
    <location>
        <begin position="39"/>
        <end position="66"/>
    </location>
</feature>
<gene>
    <name evidence="2" type="ORF">ATZ35_06890</name>
</gene>
<keyword evidence="1" id="KW-0175">Coiled coil</keyword>
<dbReference type="KEGG" id="erx:ATZ35_06890"/>
<proteinExistence type="predicted"/>
<reference evidence="3" key="1">
    <citation type="submission" date="2015-12" db="EMBL/GenBank/DDBJ databases">
        <authorList>
            <person name="Lauer A."/>
            <person name="Humrighouse B."/>
            <person name="Loparev V."/>
            <person name="Shewmaker P.L."/>
            <person name="Whitney A.M."/>
            <person name="McLaughlin R.W."/>
        </authorList>
    </citation>
    <scope>NUCLEOTIDE SEQUENCE [LARGE SCALE GENOMIC DNA]</scope>
    <source>
        <strain evidence="3">LMG 26678</strain>
    </source>
</reference>
<dbReference type="Pfam" id="PF12732">
    <property type="entry name" value="YtxH"/>
    <property type="match status" value="1"/>
</dbReference>
<evidence type="ECO:0008006" key="4">
    <source>
        <dbReference type="Google" id="ProtNLM"/>
    </source>
</evidence>
<dbReference type="InterPro" id="IPR024623">
    <property type="entry name" value="YtxH"/>
</dbReference>
<dbReference type="AlphaFoldDB" id="A0A0U2VGX8"/>
<evidence type="ECO:0000313" key="3">
    <source>
        <dbReference type="Proteomes" id="UP000067523"/>
    </source>
</evidence>
<accession>A0A0U2VGX8</accession>
<protein>
    <recommendedName>
        <fullName evidence="4">Gas vesicle protein</fullName>
    </recommendedName>
</protein>
<dbReference type="SUPFAM" id="SSF58113">
    <property type="entry name" value="Apolipoprotein A-I"/>
    <property type="match status" value="1"/>
</dbReference>
<evidence type="ECO:0000313" key="2">
    <source>
        <dbReference type="EMBL" id="ALS36892.1"/>
    </source>
</evidence>